<feature type="transmembrane region" description="Helical" evidence="1">
    <location>
        <begin position="309"/>
        <end position="330"/>
    </location>
</feature>
<dbReference type="AlphaFoldDB" id="E0RZZ6"/>
<dbReference type="HOGENOM" id="CLU_038687_0_0_9"/>
<evidence type="ECO:0000313" key="3">
    <source>
        <dbReference type="Proteomes" id="UP000001299"/>
    </source>
</evidence>
<protein>
    <recommendedName>
        <fullName evidence="4">Glucosyl transferase GtrII</fullName>
    </recommendedName>
</protein>
<feature type="transmembrane region" description="Helical" evidence="1">
    <location>
        <begin position="18"/>
        <end position="36"/>
    </location>
</feature>
<evidence type="ECO:0008006" key="4">
    <source>
        <dbReference type="Google" id="ProtNLM"/>
    </source>
</evidence>
<dbReference type="Pfam" id="PF14264">
    <property type="entry name" value="Glucos_trans_II"/>
    <property type="match status" value="1"/>
</dbReference>
<dbReference type="KEGG" id="bpb:bpr_I0449"/>
<reference evidence="2 3" key="1">
    <citation type="journal article" date="2010" name="PLoS ONE">
        <title>The glycobiome of the rumen bacterium Butyrivibrio proteoclasticus B316(T) highlights adaptation to a polysaccharide-rich environment.</title>
        <authorList>
            <person name="Kelly W.J."/>
            <person name="Leahy S.C."/>
            <person name="Altermann E."/>
            <person name="Yeoman C.J."/>
            <person name="Dunne J.C."/>
            <person name="Kong Z."/>
            <person name="Pacheco D.M."/>
            <person name="Li D."/>
            <person name="Noel S.J."/>
            <person name="Moon C.D."/>
            <person name="Cookson A.L."/>
            <person name="Attwood G.T."/>
        </authorList>
    </citation>
    <scope>NUCLEOTIDE SEQUENCE [LARGE SCALE GENOMIC DNA]</scope>
    <source>
        <strain evidence="3">ATCC 51982 / DSM 14932 / B316</strain>
    </source>
</reference>
<keyword evidence="1" id="KW-1133">Transmembrane helix</keyword>
<keyword evidence="3" id="KW-1185">Reference proteome</keyword>
<keyword evidence="1" id="KW-0812">Transmembrane</keyword>
<sequence length="514" mass="58566">MNIDFRELVRKIDTRYKVVFLSTFLCGLLAQGMGLFNKYSVLDDPVTYDGFKNSYHLGRWMLALVGKLEFWLFGAERYSMPTFNGAMAMFFIAATTCVIVEMLEIKDLFLCTVVASLMVSFPVVTCTFAYMYVAPHYMFSLFIGALGAFFLVRKDKRIHFIIGVLLICASIGMYQAYLPVITTIMLIYLLGQIDTDDNLLNVWKKLGKTALGCVLFMALYFIVMKISLIITGEVLTSYRGISSVGSISVSEYLNRLLFAYNEFFTPTEGAGYYMYLGNIVNIYRLVLFVGGLLCVGIIMNVFKKSKVRACICGILLMLLPLSTNLIFVMVDKSQVYSLMVYGALFPFIFFIWLIEHSKIDNDLIGKGLSWATVVISVLLVLMFSRVDNRCYLKATYVQSEAISYFNTLITQIKETDGYRQDMPVAYVNEGQIQDAMLNTGDNRHLADIVLEPYYDVYGYVNCYSWKSFMWQWCGFAPERVDANEFAEMDEVKEMPHYPDDGSIKVINDTLVVNF</sequence>
<evidence type="ECO:0000313" key="2">
    <source>
        <dbReference type="EMBL" id="ADL33197.1"/>
    </source>
</evidence>
<feature type="transmembrane region" description="Helical" evidence="1">
    <location>
        <begin position="164"/>
        <end position="189"/>
    </location>
</feature>
<feature type="transmembrane region" description="Helical" evidence="1">
    <location>
        <begin position="367"/>
        <end position="386"/>
    </location>
</feature>
<keyword evidence="1" id="KW-0472">Membrane</keyword>
<dbReference type="EMBL" id="CP001810">
    <property type="protein sequence ID" value="ADL33197.1"/>
    <property type="molecule type" value="Genomic_DNA"/>
</dbReference>
<feature type="transmembrane region" description="Helical" evidence="1">
    <location>
        <begin position="336"/>
        <end position="355"/>
    </location>
</feature>
<organism evidence="2 3">
    <name type="scientific">Butyrivibrio proteoclasticus (strain ATCC 51982 / DSM 14932 / B316)</name>
    <name type="common">Clostridium proteoclasticum</name>
    <dbReference type="NCBI Taxonomy" id="515622"/>
    <lineage>
        <taxon>Bacteria</taxon>
        <taxon>Bacillati</taxon>
        <taxon>Bacillota</taxon>
        <taxon>Clostridia</taxon>
        <taxon>Lachnospirales</taxon>
        <taxon>Lachnospiraceae</taxon>
        <taxon>Butyrivibrio</taxon>
    </lineage>
</organism>
<feature type="transmembrane region" description="Helical" evidence="1">
    <location>
        <begin position="209"/>
        <end position="235"/>
    </location>
</feature>
<dbReference type="eggNOG" id="ENOG502ZC8C">
    <property type="taxonomic scope" value="Bacteria"/>
</dbReference>
<gene>
    <name evidence="2" type="ordered locus">bpr_I0449</name>
</gene>
<feature type="transmembrane region" description="Helical" evidence="1">
    <location>
        <begin position="136"/>
        <end position="152"/>
    </location>
</feature>
<feature type="transmembrane region" description="Helical" evidence="1">
    <location>
        <begin position="282"/>
        <end position="302"/>
    </location>
</feature>
<proteinExistence type="predicted"/>
<dbReference type="STRING" id="515622.bpr_I0449"/>
<dbReference type="RefSeq" id="WP_013279854.1">
    <property type="nucleotide sequence ID" value="NC_014387.1"/>
</dbReference>
<evidence type="ECO:0000256" key="1">
    <source>
        <dbReference type="SAM" id="Phobius"/>
    </source>
</evidence>
<dbReference type="InterPro" id="IPR025686">
    <property type="entry name" value="Glucos_trans_II"/>
</dbReference>
<dbReference type="Proteomes" id="UP000001299">
    <property type="component" value="Chromosome 1"/>
</dbReference>
<name>E0RZZ6_BUTPB</name>
<accession>E0RZZ6</accession>
<feature type="transmembrane region" description="Helical" evidence="1">
    <location>
        <begin position="82"/>
        <end position="101"/>
    </location>
</feature>
<feature type="transmembrane region" description="Helical" evidence="1">
    <location>
        <begin position="108"/>
        <end position="130"/>
    </location>
</feature>